<dbReference type="Proteomes" id="UP001432209">
    <property type="component" value="Chromosome"/>
</dbReference>
<gene>
    <name evidence="1" type="ORF">OG442_00190</name>
</gene>
<organism evidence="1 2">
    <name type="scientific">Streptomyces niveus</name>
    <name type="common">Streptomyces spheroides</name>
    <dbReference type="NCBI Taxonomy" id="193462"/>
    <lineage>
        <taxon>Bacteria</taxon>
        <taxon>Bacillati</taxon>
        <taxon>Actinomycetota</taxon>
        <taxon>Actinomycetes</taxon>
        <taxon>Kitasatosporales</taxon>
        <taxon>Streptomycetaceae</taxon>
        <taxon>Streptomyces</taxon>
    </lineage>
</organism>
<dbReference type="RefSeq" id="WP_329073652.1">
    <property type="nucleotide sequence ID" value="NZ_CP109421.1"/>
</dbReference>
<evidence type="ECO:0000313" key="1">
    <source>
        <dbReference type="EMBL" id="WUX50111.1"/>
    </source>
</evidence>
<dbReference type="EMBL" id="CP109495">
    <property type="protein sequence ID" value="WUX50111.1"/>
    <property type="molecule type" value="Genomic_DNA"/>
</dbReference>
<dbReference type="GeneID" id="91339586"/>
<reference evidence="1" key="1">
    <citation type="submission" date="2022-10" db="EMBL/GenBank/DDBJ databases">
        <title>The complete genomes of actinobacterial strains from the NBC collection.</title>
        <authorList>
            <person name="Joergensen T.S."/>
            <person name="Alvarez Arevalo M."/>
            <person name="Sterndorff E.B."/>
            <person name="Faurdal D."/>
            <person name="Vuksanovic O."/>
            <person name="Mourched A.-S."/>
            <person name="Charusanti P."/>
            <person name="Shaw S."/>
            <person name="Blin K."/>
            <person name="Weber T."/>
        </authorList>
    </citation>
    <scope>NUCLEOTIDE SEQUENCE</scope>
    <source>
        <strain evidence="1">NBC_01432</strain>
    </source>
</reference>
<protein>
    <submittedName>
        <fullName evidence="1">Uncharacterized protein</fullName>
    </submittedName>
</protein>
<keyword evidence="2" id="KW-1185">Reference proteome</keyword>
<sequence>MVAAEESHTLHFGFAQNLDRETEAYQEPTLPVVAAFEATKALYEITRRDADAGIDVFFDCALRACSRSSGQPDSTSVATAVNA</sequence>
<evidence type="ECO:0000313" key="2">
    <source>
        <dbReference type="Proteomes" id="UP001432209"/>
    </source>
</evidence>
<proteinExistence type="predicted"/>
<name>A0ABZ1ZUT6_STRNV</name>
<accession>A0ABZ1ZUT6</accession>